<accession>A1T9I3</accession>
<dbReference type="eggNOG" id="COG3385">
    <property type="taxonomic scope" value="Bacteria"/>
</dbReference>
<evidence type="ECO:0000313" key="4">
    <source>
        <dbReference type="EMBL" id="ABM16316.1"/>
    </source>
</evidence>
<gene>
    <name evidence="2" type="ordered locus">Mvan_3030</name>
    <name evidence="3" type="ordered locus">Mvan_3553</name>
    <name evidence="4" type="ordered locus">Mvan_5550</name>
</gene>
<name>A1T9I3_MYCVP</name>
<sequence length="482" mass="51508">MFSTHLSTQLRKALPVQVSHKFAASSAVFDDDHLVSCAGLVPVMTLAAQTGLAQLLAAKVRITEPRIKSGSANPAPKLTTVVAGMCAGADCIDDLDLVRSGGMKTLFDGVYAPSTIGTLLREFTFGHARQLESVLREHLAGLCERVQLLPGSDERAFVDIDSLLRPVYGRAKQGASYGHTKIAGKQILRKGLSPLVTTISTETAAPVITGARLRAGKTNSGKGAARMIAQAVATARASGVTGQILVRGDSAYGNSAVVAACRRAGARFSLVLTKTAAVAAAIESISESAWVPVKYPGAVRDPDTGAWISDAEVAETTYTAFSSTKTPVTARLIVRRVKDARFLDALFPVWRYHPFFTDSDEPVDASDITHRRHAIIETVFADLIDGPLAHMPSGRFGANSAWILCAAIAYNLLRAVGVLAGGVHAVARGATLRRKFVNIPARLARPQRRAILHLPTHWPWAQQWLTLWRNTIGHSPPTAATH</sequence>
<proteinExistence type="predicted"/>
<dbReference type="InterPro" id="IPR025668">
    <property type="entry name" value="Tnp_DDE_dom"/>
</dbReference>
<dbReference type="STRING" id="350058.Mvan_3030"/>
<dbReference type="KEGG" id="mva:Mvan_3553"/>
<dbReference type="InterPro" id="IPR047960">
    <property type="entry name" value="Transpos_IS1380"/>
</dbReference>
<evidence type="ECO:0000313" key="3">
    <source>
        <dbReference type="EMBL" id="ABM14348.1"/>
    </source>
</evidence>
<dbReference type="NCBIfam" id="NF033539">
    <property type="entry name" value="transpos_IS1380"/>
    <property type="match status" value="1"/>
</dbReference>
<dbReference type="HOGENOM" id="CLU_048547_0_0_11"/>
<reference evidence="2 5" key="1">
    <citation type="submission" date="2006-12" db="EMBL/GenBank/DDBJ databases">
        <title>Complete sequence of Mycobacterium vanbaalenii PYR-1.</title>
        <authorList>
            <consortium name="US DOE Joint Genome Institute"/>
            <person name="Copeland A."/>
            <person name="Lucas S."/>
            <person name="Lapidus A."/>
            <person name="Barry K."/>
            <person name="Detter J.C."/>
            <person name="Glavina del Rio T."/>
            <person name="Hammon N."/>
            <person name="Israni S."/>
            <person name="Dalin E."/>
            <person name="Tice H."/>
            <person name="Pitluck S."/>
            <person name="Singan V."/>
            <person name="Schmutz J."/>
            <person name="Larimer F."/>
            <person name="Land M."/>
            <person name="Hauser L."/>
            <person name="Kyrpides N."/>
            <person name="Anderson I.J."/>
            <person name="Miller C."/>
            <person name="Richardson P."/>
        </authorList>
    </citation>
    <scope>NUCLEOTIDE SEQUENCE [LARGE SCALE GENOMIC DNA]</scope>
    <source>
        <strain evidence="5">DSM 7251 / JCM 13017 / BCRC 16820 / KCTC 9966 / NRRL B-24157 / PYR-1</strain>
        <strain evidence="2">PYR-1</strain>
    </source>
</reference>
<organism evidence="2 5">
    <name type="scientific">Mycolicibacterium vanbaalenii (strain DSM 7251 / JCM 13017 / BCRC 16820 / KCTC 9966 / NRRL B-24157 / PYR-1)</name>
    <name type="common">Mycobacterium vanbaalenii</name>
    <dbReference type="NCBI Taxonomy" id="350058"/>
    <lineage>
        <taxon>Bacteria</taxon>
        <taxon>Bacillati</taxon>
        <taxon>Actinomycetota</taxon>
        <taxon>Actinomycetes</taxon>
        <taxon>Mycobacteriales</taxon>
        <taxon>Mycobacteriaceae</taxon>
        <taxon>Mycolicibacterium</taxon>
    </lineage>
</organism>
<keyword evidence="5" id="KW-1185">Reference proteome</keyword>
<dbReference type="Pfam" id="PF13701">
    <property type="entry name" value="DDE_Tnp_1_4"/>
    <property type="match status" value="1"/>
</dbReference>
<dbReference type="EMBL" id="CP000511">
    <property type="protein sequence ID" value="ABM16316.1"/>
    <property type="molecule type" value="Genomic_DNA"/>
</dbReference>
<dbReference type="EMBL" id="CP000511">
    <property type="protein sequence ID" value="ABM13833.1"/>
    <property type="molecule type" value="Genomic_DNA"/>
</dbReference>
<protein>
    <submittedName>
        <fullName evidence="2">Transposase, IS4 family</fullName>
    </submittedName>
</protein>
<evidence type="ECO:0000259" key="1">
    <source>
        <dbReference type="Pfam" id="PF13701"/>
    </source>
</evidence>
<dbReference type="KEGG" id="mva:Mvan_3030"/>
<dbReference type="KEGG" id="mva:Mvan_5550"/>
<evidence type="ECO:0000313" key="2">
    <source>
        <dbReference type="EMBL" id="ABM13833.1"/>
    </source>
</evidence>
<dbReference type="EMBL" id="CP000511">
    <property type="protein sequence ID" value="ABM14348.1"/>
    <property type="molecule type" value="Genomic_DNA"/>
</dbReference>
<evidence type="ECO:0000313" key="5">
    <source>
        <dbReference type="Proteomes" id="UP000009159"/>
    </source>
</evidence>
<feature type="domain" description="Transposase DDE" evidence="1">
    <location>
        <begin position="27"/>
        <end position="464"/>
    </location>
</feature>
<dbReference type="Proteomes" id="UP000009159">
    <property type="component" value="Chromosome"/>
</dbReference>
<dbReference type="AlphaFoldDB" id="A1T9I3"/>